<dbReference type="FunFam" id="3.40.50.300:FF:000044">
    <property type="entry name" value="Dynein heavy chain 5, axonemal"/>
    <property type="match status" value="1"/>
</dbReference>
<dbReference type="FunFam" id="3.20.180.20:FF:000001">
    <property type="entry name" value="Dynein axonemal heavy chain 5"/>
    <property type="match status" value="1"/>
</dbReference>
<evidence type="ECO:0000256" key="17">
    <source>
        <dbReference type="ARBA" id="ARBA00065818"/>
    </source>
</evidence>
<evidence type="ECO:0000256" key="7">
    <source>
        <dbReference type="ARBA" id="ARBA00022794"/>
    </source>
</evidence>
<evidence type="ECO:0000256" key="2">
    <source>
        <dbReference type="ARBA" id="ARBA00008887"/>
    </source>
</evidence>
<dbReference type="Gene3D" id="1.20.1270.280">
    <property type="match status" value="1"/>
</dbReference>
<evidence type="ECO:0000256" key="3">
    <source>
        <dbReference type="ARBA" id="ARBA00022490"/>
    </source>
</evidence>
<dbReference type="Pfam" id="PF03028">
    <property type="entry name" value="Dynein_heavy"/>
    <property type="match status" value="1"/>
</dbReference>
<comment type="subunit">
    <text evidence="17">Consists of at least 3 heavy chains (alpha, beta and gamma), 2 intermediate chains and 8 light chains.</text>
</comment>
<dbReference type="Gene3D" id="1.20.920.20">
    <property type="match status" value="1"/>
</dbReference>
<keyword evidence="11 18" id="KW-0175">Coiled coil</keyword>
<dbReference type="InterPro" id="IPR013594">
    <property type="entry name" value="Dynein_heavy_tail"/>
</dbReference>
<dbReference type="Pfam" id="PF08393">
    <property type="entry name" value="DHC_N2"/>
    <property type="match status" value="1"/>
</dbReference>
<dbReference type="InterPro" id="IPR035706">
    <property type="entry name" value="AAA_9"/>
</dbReference>
<protein>
    <recommendedName>
        <fullName evidence="19">AAA+ ATPase domain-containing protein</fullName>
    </recommendedName>
</protein>
<proteinExistence type="inferred from homology"/>
<dbReference type="InterPro" id="IPR041228">
    <property type="entry name" value="Dynein_C"/>
</dbReference>
<evidence type="ECO:0000259" key="19">
    <source>
        <dbReference type="SMART" id="SM00382"/>
    </source>
</evidence>
<dbReference type="InterPro" id="IPR041466">
    <property type="entry name" value="Dynein_AAA5_ext"/>
</dbReference>
<dbReference type="Gene3D" id="1.20.920.30">
    <property type="match status" value="1"/>
</dbReference>
<evidence type="ECO:0000256" key="4">
    <source>
        <dbReference type="ARBA" id="ARBA00022701"/>
    </source>
</evidence>
<dbReference type="GO" id="GO:0008569">
    <property type="term" value="F:minus-end-directed microtubule motor activity"/>
    <property type="evidence" value="ECO:0007669"/>
    <property type="project" value="InterPro"/>
</dbReference>
<dbReference type="Proteomes" id="UP001445335">
    <property type="component" value="Unassembled WGS sequence"/>
</dbReference>
<dbReference type="InterPro" id="IPR043160">
    <property type="entry name" value="Dynein_C_barrel"/>
</dbReference>
<dbReference type="Pfam" id="PF18198">
    <property type="entry name" value="AAA_lid_11"/>
    <property type="match status" value="1"/>
</dbReference>
<dbReference type="Gene3D" id="1.20.140.100">
    <property type="entry name" value="Dynein heavy chain, N-terminal domain 2"/>
    <property type="match status" value="1"/>
</dbReference>
<dbReference type="InterPro" id="IPR024743">
    <property type="entry name" value="Dynein_HC_stalk"/>
</dbReference>
<dbReference type="Pfam" id="PF18199">
    <property type="entry name" value="Dynein_C"/>
    <property type="match status" value="1"/>
</dbReference>
<dbReference type="InterPro" id="IPR027417">
    <property type="entry name" value="P-loop_NTPase"/>
</dbReference>
<keyword evidence="5" id="KW-0677">Repeat</keyword>
<dbReference type="Gene3D" id="3.10.490.20">
    <property type="match status" value="1"/>
</dbReference>
<dbReference type="Pfam" id="PF12774">
    <property type="entry name" value="AAA_6"/>
    <property type="match status" value="1"/>
</dbReference>
<evidence type="ECO:0000256" key="6">
    <source>
        <dbReference type="ARBA" id="ARBA00022741"/>
    </source>
</evidence>
<evidence type="ECO:0000313" key="20">
    <source>
        <dbReference type="EMBL" id="KAK9841874.1"/>
    </source>
</evidence>
<evidence type="ECO:0000256" key="18">
    <source>
        <dbReference type="SAM" id="Coils"/>
    </source>
</evidence>
<dbReference type="InterPro" id="IPR041589">
    <property type="entry name" value="DNAH3_AAA_lid_1"/>
</dbReference>
<keyword evidence="4" id="KW-0493">Microtubule</keyword>
<dbReference type="Pfam" id="PF08385">
    <property type="entry name" value="DHC_N1"/>
    <property type="match status" value="1"/>
</dbReference>
<dbReference type="Gene3D" id="6.10.140.1060">
    <property type="match status" value="1"/>
</dbReference>
<dbReference type="InterPro" id="IPR041658">
    <property type="entry name" value="AAA_lid_11"/>
</dbReference>
<feature type="coiled-coil region" evidence="18">
    <location>
        <begin position="3230"/>
        <end position="3264"/>
    </location>
</feature>
<evidence type="ECO:0000256" key="13">
    <source>
        <dbReference type="ARBA" id="ARBA00023175"/>
    </source>
</evidence>
<dbReference type="PANTHER" id="PTHR46532:SF4">
    <property type="entry name" value="AAA+ ATPASE DOMAIN-CONTAINING PROTEIN"/>
    <property type="match status" value="1"/>
</dbReference>
<keyword evidence="10" id="KW-0243">Dynein</keyword>
<evidence type="ECO:0000256" key="16">
    <source>
        <dbReference type="ARBA" id="ARBA00058146"/>
    </source>
</evidence>
<dbReference type="InterPro" id="IPR042219">
    <property type="entry name" value="AAA_lid_11_sf"/>
</dbReference>
<dbReference type="GO" id="GO:0045505">
    <property type="term" value="F:dynein intermediate chain binding"/>
    <property type="evidence" value="ECO:0007669"/>
    <property type="project" value="InterPro"/>
</dbReference>
<evidence type="ECO:0000256" key="14">
    <source>
        <dbReference type="ARBA" id="ARBA00023212"/>
    </source>
</evidence>
<gene>
    <name evidence="20" type="ORF">WJX81_008571</name>
</gene>
<dbReference type="Gene3D" id="1.20.58.1120">
    <property type="match status" value="1"/>
</dbReference>
<comment type="caution">
    <text evidence="20">The sequence shown here is derived from an EMBL/GenBank/DDBJ whole genome shotgun (WGS) entry which is preliminary data.</text>
</comment>
<dbReference type="FunFam" id="1.10.8.710:FF:000003">
    <property type="entry name" value="Dynein axonemal heavy chain 5"/>
    <property type="match status" value="1"/>
</dbReference>
<dbReference type="Gene3D" id="3.20.180.20">
    <property type="entry name" value="Dynein heavy chain, N-terminal domain 2"/>
    <property type="match status" value="1"/>
</dbReference>
<comment type="subcellular location">
    <subcellularLocation>
        <location evidence="1">Cytoplasm</location>
        <location evidence="1">Cytoskeleton</location>
        <location evidence="1">Flagellum axoneme</location>
    </subcellularLocation>
</comment>
<reference evidence="20 21" key="1">
    <citation type="journal article" date="2024" name="Nat. Commun.">
        <title>Phylogenomics reveals the evolutionary origins of lichenization in chlorophyte algae.</title>
        <authorList>
            <person name="Puginier C."/>
            <person name="Libourel C."/>
            <person name="Otte J."/>
            <person name="Skaloud P."/>
            <person name="Haon M."/>
            <person name="Grisel S."/>
            <person name="Petersen M."/>
            <person name="Berrin J.G."/>
            <person name="Delaux P.M."/>
            <person name="Dal Grande F."/>
            <person name="Keller J."/>
        </authorList>
    </citation>
    <scope>NUCLEOTIDE SEQUENCE [LARGE SCALE GENOMIC DNA]</scope>
    <source>
        <strain evidence="20 21">SAG 245.80</strain>
    </source>
</reference>
<dbReference type="InterPro" id="IPR013602">
    <property type="entry name" value="Dynein_heavy_linker"/>
</dbReference>
<dbReference type="SUPFAM" id="SSF52540">
    <property type="entry name" value="P-loop containing nucleoside triphosphate hydrolases"/>
    <property type="match status" value="4"/>
</dbReference>
<dbReference type="PANTHER" id="PTHR46532">
    <property type="entry name" value="MALE FERTILITY FACTOR KL5"/>
    <property type="match status" value="1"/>
</dbReference>
<keyword evidence="8" id="KW-0067">ATP-binding</keyword>
<keyword evidence="6" id="KW-0547">Nucleotide-binding</keyword>
<dbReference type="SMART" id="SM00382">
    <property type="entry name" value="AAA"/>
    <property type="match status" value="3"/>
</dbReference>
<dbReference type="Pfam" id="PF12781">
    <property type="entry name" value="AAA_9"/>
    <property type="match status" value="1"/>
</dbReference>
<evidence type="ECO:0000256" key="5">
    <source>
        <dbReference type="ARBA" id="ARBA00022737"/>
    </source>
</evidence>
<dbReference type="InterPro" id="IPR003593">
    <property type="entry name" value="AAA+_ATPase"/>
</dbReference>
<sequence length="4412" mass="489050">MALDARHLFIAAKLSEAYDIPQEAAEQTLLLSVNKVNPLFDAAGPPVLTWYHQPPSGSPAGSPPVLYLGDPKTEALMGKLVYVARAGMRPVTEKAPEAELLAGEVPAAALEGFQVLLAEVFVPLLTEQASWGRSTDAQAHDFLETATRTAEALGDAAARARGSAELALPDTALVDAAEGLSRGLGASRAAADPAAGAQAGELLGAWCATVEVLLAEAQAPPGEGSEAGPEVEASWWRGRAARLASVAEQLRARPCRAVLAVAAAARCRPLKRWRELEAKVADAASEAKANVRCLATLEASLAPLAGGAPKAALAALPALMAALHAMHTVSRYYADPARLAALLARMAAQMERGSRGHILAAGRVWDRPRPALVADLELTVALNEAFHAQFKAVQRQAEGAWALDEGVVFGRYDLFAKRCRKLVSLFTTIHQFSLLAQHTHIEGLEALMRGFGDIIEDIRRKPYDLLDATKTIFDRDFLEFNVHIHDLELAIHGFINASFENIRSTEAALNLLEQFRVVLQRDSLKADLEAKYARVLAAYARDLATVQAQYERHKMAPPLPRNAPRVAGHILWARQLLRRIEAPMQRFVKHKAMLAAKDSKRVVRQYNRLATTLVKFEALWHSAWLSRVEQSRAALHSALIVRHPQTGKPLVNFDVALGELVREAKWLGRLGCSVPEAARRVLLQEHKFKFYYSRLAHLLREYERVVDGVPAEARALLKVHLADLEARLRPGELVLTWASLNVDGFLHSLQQGLARAEELVRQVRDLLANRVLAQLAAVARTRLADLPPQRSFRLDAFVAAQAALTASQTTVLAIRDAEIERGVEELVALVVSYPRNNPEEPLDAADVDAFRGHYAKLLHKAVLAAVKDSFTALRERLVGSGQADDVLPLLEVAVELSVPAVALTPPLAAIQQAAVIGLSGAVEIATAGVGKYVEAFNAFAFLWQRDLASEYAKFTATHPTLEAFEAELKKYMAVEQAVAAVEDLEDVRYVMAVLKEVREREAGIDQLLTPIKDMYGLLVRYEVRVAKEELDAVSDLKYAWKKLRKCASDASDQLASLQAGFRKDLVKEVAAFVLDARAFRTEWELQGPMVPGLDPMEAVDRLKKFQQLFEVRKRKWDSYASGEELFGLPVTQYEGLQQTEKELALLNRLYSLYVNVITTIRGFGDLLWVDVVAQIDGMTEQVVAFQAQSNKLPKALREWQAFHDCKKTIDDFLEQLPLFQQLAHKAMRPRHWAEVMRVTGVELNMAEDVFKLAHLLAANLLTQRDEIEELAAAAVKEEGIEAKLAALTAQWAVLSLTFQDYKTRGPVMLKPSETSELIEALEDSQMALGSMASNRYAAPFREAVAGWLGRLGVVGEQLESWLAVQALWMYMEAVFSGGDIVKQLPAEAKRFQNIDKNFMKIVVGAVETRNVVAVCCNNELLRTMLPTLLEQLEMCQKSLTAYLETKRAEFPRFYFVSDPTLLEILSLGSDPAAVVPHFQSGLFDSLTSVTFDKVDKCKMLEMFSQQAEMVEFEKPVEAKGMVEVWLQRLVEAMQGTMKTIIRRAARSVNEMGLQDFLFSHPAQIALLGLQFQWTADTQVALASAKTDKGSVTRASRKAEALLREMVAITLRQDLTRIQRISLETCITVHMHQKESSEELVRKKIRDPTDFEWLKQCRFYWRDERDTVIITICDVDFEYSFEYLGVKERLVITPLTDVCYVTLSQALGMFLGGAPAGPAGTGKTETTKDLGNTLGKYVVVFNCSDQMDYKGMGKIYKGLAQSGLWGCFDEFNRINLDVLSVCAQQVYCVLSAIRERKRQFVFTDGATVALDPRVGFFITMNPGYAGRQELPENLKALFRGVTMMVPNRQIIMKVKLAACGYQENEVLSKKFFVLYGLCEQQLSKQPHYDFGLRNILSVLRTAGASKRASPDKSEVFHMMRTLRDMNMSKFVAEDVPLFLSLIDDLFPGLKADRSSFPDISSALGKVVAERGLQAHAPWLNKCIQLYETYLVRHGIMLVGPSGAGKTAIMECLAAALTELGTKHVIWRMNPKAITAPQMFGRMDPTTGDWTDGVFAVLWRRAAKQRNQNTWIVLDGPVDAIWIENLNTVLTLANGDRILMTPQMKAFFEPENLANASPATVSRAGIIYVSDVELGWAPLTASWLQRRRPAEAALLQPCFDKHVGKLLDFVRLNLKPVLHNEAVCQVGTLLTLLDGVLAKTGAAGTAPASDAGAAAGMERVFLFCLAWSIGGLLDSKDRAAFDAELRTQTAALPKKADEGDTVFEYLVTENRGGWQPWRERVPSWKYPRAQARPKFAQLLIPTVDSARYEYLLTLVLSVQKASLLVGGPGTAKTSTINQLLSRFSSEEMGSKTMTFSSLTTPFIFQQAIEARPPAWNALLCMHYYAGERLDGCVEKRQGRTYGPAGGKTMAVVLDDISMPAINNWGDQVTNEIVRQLLDQGCVYSLDKPIGDLKAIVDTRYVAAMNVPGGGKNDIPNRLKRQFAIFNVPQPSNAAINMIFGALVQGRFDAETCGPDVVAVAGRLVAATQALWARVAPKMLPTPARFHYLFNMRDVSKVFQGVILASLDRFRKDSPLGTPLPAFGGRVTSPGAYLAALWVHECSRVFCDRMITHEDKAWVDGAIRDLSKQHFPADVARQLEEPLHFVDFLRPPVTDPETGEVLDAHPSFYESVPGGLPDIRKRVEALQRRFNEETRGAKLELVLFQDALLHLMRISRLLALDRGSALLVGVGGSGKQSLARLAAFIAGAFPFQITVTKMYNVTNLMEDLKTIYKIAGLKGQPVAFIFTDAEVKEEGFLEYVNQLLMTGEVAGLFPRDELDTILNDLRPAFKRKCPGVPDTSEAMYAFFLSRVRDRLHVVLCFSPVGAQFSRRAQQFPGLINGCTIDWFLAWPEEALTAVSSKAIDEFPMACPRPVKEQLKALMGSVHSAVTVACHEYFERFRRHVYVTPRSYLAFLAGYRELYSRKLGATRELASSINSGLAKMNEAKVDVNRMKGELAIKNAELAVATLSAEEMLKEISQSTAAAEKEKSKVAVIVDDVSKTAAEITAVKDDAERDLAQAQPALDAALAALNSITPKDITGLKALKNPPDIVKRIFDCVLLLRYYPVGKAVWQDCKGAMVLSGTYDEAVKMMGDIQFLTALQNFPKEGITDETVELLQPYFNAPDFNFDSAKKASGNVAGLCNWAAAMCTYHEVAKVVEPKIVALRGAEAKLKVAMREKGAALDELAVVQGRLDEMQEKFDVAIRQKQALEDDAASTTRRMAAANALLGALAGEEGRWTQLSKDFDDQIQRLTGDCAVASSFVSYLGPFNREFRELLLARDFVGACERMRIPATPDLKVSAFLADEAEVGEWVIQGLPTDDLSVQNGILVTRTTRFPVLVDPQGQGRAWLCQREAAVQLRIVGLADKSFRAALEECLALGRPLLIENIEEELDPVLDPVLDRRVTRKGRGLTMQLADKEVDYVETFRLFCTTRLPNPHFTPELSARVTVIDFTVTQAGLEDQLLGKLILKAREKTELEEQRVALVGEVQSYRKKIKQLEDDLLFRLSNSQGNLLDDTELVGVLASTKATAGEVNERLAGASEANRRISDACEEYRPVAHRAQLIYFLIAQFSTVNCMYQTSLAQFNGLYEAAIDGAERAALPAKRIAAIIDHMTFEIYKYIQRGLFERHKLIFAWMLTASILVSASKIKADDVNIFLRGGGALDINSVRKKPKEWIPDSVWLNVVALGGMDAFRDLADAVARGDTAWRAWYDAEAPERAPVPGYEERLSKFERTCIVKAWREDRTLIAAADMIADALGQRFVESVPLSMEAAWAESRTATPLICLLSPGSDPLKLVEDLAKRKKIKTLVVSMGQGQEIIARRYMATASAEGQWVLLQNTHLSLAYLSEVEQQMARLETCHENFRLWITAEPHEAFPIGLLQAGIKYTNEAPVGMKAGLRTSLQWVTQDMLDAVNRADWRQLLYIMCFLHSVVQERRKFGPVGWNVPYEFNQSDLSACTTFFQNHLLEVDAKRAPGPTWETVRYMVAAIQYGGRITDEFDKFLMQTYAERYFHQAALGTGYELHKEGAAVYSVPQGTEIEIFRKAVEDLPAQESPELFGMHPNADLTFRTLNVQAAVRLVLDTRPQGGGGGGGGRSREDTVDRICEDLLHKVPPLFEKEAVRERLQRLPGGPTQPLTVHLRQEIDRLSAVLALTAATLRSLRLAIAGTVALSGPLIDALEALFNARIPAEWLACSWEASTLGNWFLGLLQRHDQLAKWLASGRPKAYWLTGFFNPQGFLTAMKQEVNRKHAGDRWALDDVVMTAEVLHPPRDPDAIREAPSEGVYIYGLFLDGCAWSGKEGRLVDSEPKKLFCPLPVLHVTGVQAKDRKKVGVYETPTYSVKKRTGRNFITTFPLKTDDPPSKWTLRGVALLCSID</sequence>
<feature type="domain" description="AAA+ ATPase" evidence="19">
    <location>
        <begin position="1710"/>
        <end position="1847"/>
    </location>
</feature>
<dbReference type="EMBL" id="JALJOU010000010">
    <property type="protein sequence ID" value="KAK9841874.1"/>
    <property type="molecule type" value="Genomic_DNA"/>
</dbReference>
<keyword evidence="3" id="KW-0963">Cytoplasm</keyword>
<dbReference type="Gene3D" id="1.10.472.130">
    <property type="match status" value="1"/>
</dbReference>
<dbReference type="InterPro" id="IPR042222">
    <property type="entry name" value="Dynein_2_N"/>
</dbReference>
<dbReference type="Pfam" id="PF12777">
    <property type="entry name" value="MT"/>
    <property type="match status" value="1"/>
</dbReference>
<evidence type="ECO:0000256" key="12">
    <source>
        <dbReference type="ARBA" id="ARBA00023069"/>
    </source>
</evidence>
<dbReference type="InterPro" id="IPR026983">
    <property type="entry name" value="DHC"/>
</dbReference>
<dbReference type="Pfam" id="PF12775">
    <property type="entry name" value="AAA_7"/>
    <property type="match status" value="2"/>
</dbReference>
<dbReference type="FunFam" id="1.10.8.1220:FF:000001">
    <property type="entry name" value="Dynein axonemal heavy chain 5"/>
    <property type="match status" value="1"/>
</dbReference>
<evidence type="ECO:0000256" key="15">
    <source>
        <dbReference type="ARBA" id="ARBA00023273"/>
    </source>
</evidence>
<dbReference type="InterPro" id="IPR024317">
    <property type="entry name" value="Dynein_heavy_chain_D4_dom"/>
</dbReference>
<feature type="coiled-coil region" evidence="18">
    <location>
        <begin position="3511"/>
        <end position="3538"/>
    </location>
</feature>
<dbReference type="InterPro" id="IPR043157">
    <property type="entry name" value="Dynein_AAA1S"/>
</dbReference>
<dbReference type="Gene3D" id="3.40.50.300">
    <property type="entry name" value="P-loop containing nucleotide triphosphate hydrolases"/>
    <property type="match status" value="5"/>
</dbReference>
<dbReference type="Pfam" id="PF17857">
    <property type="entry name" value="AAA_lid_1"/>
    <property type="match status" value="1"/>
</dbReference>
<dbReference type="FunFam" id="1.20.140.100:FF:000003">
    <property type="entry name" value="Dynein, axonemal, heavy chain 5"/>
    <property type="match status" value="1"/>
</dbReference>
<dbReference type="FunFam" id="3.40.50.300:FF:002141">
    <property type="entry name" value="Dynein heavy chain"/>
    <property type="match status" value="1"/>
</dbReference>
<keyword evidence="14" id="KW-0206">Cytoskeleton</keyword>
<dbReference type="GO" id="GO:0060294">
    <property type="term" value="P:cilium movement involved in cell motility"/>
    <property type="evidence" value="ECO:0007669"/>
    <property type="project" value="UniProtKB-ARBA"/>
</dbReference>
<evidence type="ECO:0000313" key="21">
    <source>
        <dbReference type="Proteomes" id="UP001445335"/>
    </source>
</evidence>
<dbReference type="InterPro" id="IPR035699">
    <property type="entry name" value="AAA_6"/>
</dbReference>
<name>A0AAW1S6H8_9CHLO</name>
<dbReference type="Pfam" id="PF12780">
    <property type="entry name" value="AAA_8"/>
    <property type="match status" value="1"/>
</dbReference>
<dbReference type="FunFam" id="3.40.50.300:FF:000049">
    <property type="entry name" value="Dynein, axonemal, heavy chain 5"/>
    <property type="match status" value="1"/>
</dbReference>
<keyword evidence="13" id="KW-0505">Motor protein</keyword>
<feature type="domain" description="AAA+ ATPase" evidence="19">
    <location>
        <begin position="1990"/>
        <end position="2152"/>
    </location>
</feature>
<dbReference type="FunFam" id="3.10.490.20:FF:000010">
    <property type="entry name" value="Dynein heavy chain, putative"/>
    <property type="match status" value="1"/>
</dbReference>
<keyword evidence="15" id="KW-0966">Cell projection</keyword>
<dbReference type="Pfam" id="PF17852">
    <property type="entry name" value="Dynein_AAA_lid"/>
    <property type="match status" value="1"/>
</dbReference>
<dbReference type="GO" id="GO:0008017">
    <property type="term" value="F:microtubule binding"/>
    <property type="evidence" value="ECO:0007669"/>
    <property type="project" value="UniProtKB-ARBA"/>
</dbReference>
<keyword evidence="9" id="KW-0282">Flagellum</keyword>
<dbReference type="GO" id="GO:0036159">
    <property type="term" value="P:inner dynein arm assembly"/>
    <property type="evidence" value="ECO:0007669"/>
    <property type="project" value="UniProtKB-ARBA"/>
</dbReference>
<dbReference type="GO" id="GO:0051959">
    <property type="term" value="F:dynein light intermediate chain binding"/>
    <property type="evidence" value="ECO:0007669"/>
    <property type="project" value="InterPro"/>
</dbReference>
<dbReference type="Gene3D" id="1.10.8.1220">
    <property type="match status" value="1"/>
</dbReference>
<keyword evidence="7" id="KW-0970">Cilium biogenesis/degradation</keyword>
<dbReference type="Gene3D" id="1.10.287.2620">
    <property type="match status" value="1"/>
</dbReference>
<dbReference type="GO" id="GO:0005874">
    <property type="term" value="C:microtubule"/>
    <property type="evidence" value="ECO:0007669"/>
    <property type="project" value="UniProtKB-KW"/>
</dbReference>
<accession>A0AAW1S6H8</accession>
<dbReference type="FunFam" id="3.40.50.300:FF:000320">
    <property type="entry name" value="Dynein, axonemal, heavy chain 5"/>
    <property type="match status" value="1"/>
</dbReference>
<evidence type="ECO:0000256" key="1">
    <source>
        <dbReference type="ARBA" id="ARBA00004611"/>
    </source>
</evidence>
<feature type="domain" description="AAA+ ATPase" evidence="19">
    <location>
        <begin position="2316"/>
        <end position="2486"/>
    </location>
</feature>
<evidence type="ECO:0000256" key="8">
    <source>
        <dbReference type="ARBA" id="ARBA00022840"/>
    </source>
</evidence>
<dbReference type="Gene3D" id="1.10.8.710">
    <property type="match status" value="1"/>
</dbReference>
<comment type="similarity">
    <text evidence="2">Belongs to the dynein heavy chain family.</text>
</comment>
<evidence type="ECO:0000256" key="11">
    <source>
        <dbReference type="ARBA" id="ARBA00023054"/>
    </source>
</evidence>
<dbReference type="FunFam" id="1.20.920.20:FF:000001">
    <property type="entry name" value="dynein heavy chain 2, axonemal"/>
    <property type="match status" value="1"/>
</dbReference>
<keyword evidence="12" id="KW-0969">Cilium</keyword>
<comment type="function">
    <text evidence="16">Force generating protein of eukaryotic cilia and flagella. Produces force towards the minus ends of microtubules. Dynein has ATPase activity; the force-producing power stroke is thought to occur on release of ADP.</text>
</comment>
<evidence type="ECO:0000256" key="10">
    <source>
        <dbReference type="ARBA" id="ARBA00023017"/>
    </source>
</evidence>
<evidence type="ECO:0000256" key="9">
    <source>
        <dbReference type="ARBA" id="ARBA00022846"/>
    </source>
</evidence>
<organism evidence="20 21">
    <name type="scientific">Elliptochloris bilobata</name>
    <dbReference type="NCBI Taxonomy" id="381761"/>
    <lineage>
        <taxon>Eukaryota</taxon>
        <taxon>Viridiplantae</taxon>
        <taxon>Chlorophyta</taxon>
        <taxon>core chlorophytes</taxon>
        <taxon>Trebouxiophyceae</taxon>
        <taxon>Trebouxiophyceae incertae sedis</taxon>
        <taxon>Elliptochloris clade</taxon>
        <taxon>Elliptochloris</taxon>
    </lineage>
</organism>
<dbReference type="Gene3D" id="1.10.8.720">
    <property type="entry name" value="Region D6 of dynein motor"/>
    <property type="match status" value="1"/>
</dbReference>
<dbReference type="GO" id="GO:0036156">
    <property type="term" value="C:inner dynein arm"/>
    <property type="evidence" value="ECO:0007669"/>
    <property type="project" value="UniProtKB-ARBA"/>
</dbReference>
<keyword evidence="21" id="KW-1185">Reference proteome</keyword>
<dbReference type="InterPro" id="IPR004273">
    <property type="entry name" value="Dynein_heavy_D6_P-loop"/>
</dbReference>
<dbReference type="GO" id="GO:0005524">
    <property type="term" value="F:ATP binding"/>
    <property type="evidence" value="ECO:0007669"/>
    <property type="project" value="UniProtKB-KW"/>
</dbReference>
<dbReference type="InterPro" id="IPR042228">
    <property type="entry name" value="Dynein_linker_3"/>
</dbReference>
<dbReference type="FunFam" id="1.10.287.2620:FF:000002">
    <property type="entry name" value="Dynein heavy chain 2, axonemal"/>
    <property type="match status" value="1"/>
</dbReference>